<dbReference type="InterPro" id="IPR050109">
    <property type="entry name" value="HTH-type_TetR-like_transc_reg"/>
</dbReference>
<dbReference type="SUPFAM" id="SSF46689">
    <property type="entry name" value="Homeodomain-like"/>
    <property type="match status" value="1"/>
</dbReference>
<dbReference type="PROSITE" id="PS50977">
    <property type="entry name" value="HTH_TETR_2"/>
    <property type="match status" value="1"/>
</dbReference>
<evidence type="ECO:0000313" key="5">
    <source>
        <dbReference type="Proteomes" id="UP000656804"/>
    </source>
</evidence>
<dbReference type="Pfam" id="PF00440">
    <property type="entry name" value="TetR_N"/>
    <property type="match status" value="1"/>
</dbReference>
<dbReference type="RefSeq" id="WP_194502319.1">
    <property type="nucleotide sequence ID" value="NZ_JADIVZ010000002.1"/>
</dbReference>
<dbReference type="PROSITE" id="PS01081">
    <property type="entry name" value="HTH_TETR_1"/>
    <property type="match status" value="1"/>
</dbReference>
<proteinExistence type="predicted"/>
<organism evidence="4 5">
    <name type="scientific">Nocardioides acrostichi</name>
    <dbReference type="NCBI Taxonomy" id="2784339"/>
    <lineage>
        <taxon>Bacteria</taxon>
        <taxon>Bacillati</taxon>
        <taxon>Actinomycetota</taxon>
        <taxon>Actinomycetes</taxon>
        <taxon>Propionibacteriales</taxon>
        <taxon>Nocardioidaceae</taxon>
        <taxon>Nocardioides</taxon>
    </lineage>
</organism>
<evidence type="ECO:0000256" key="2">
    <source>
        <dbReference type="PROSITE-ProRule" id="PRU00335"/>
    </source>
</evidence>
<dbReference type="PRINTS" id="PR00455">
    <property type="entry name" value="HTHTETR"/>
</dbReference>
<dbReference type="AlphaFoldDB" id="A0A930YC20"/>
<dbReference type="Proteomes" id="UP000656804">
    <property type="component" value="Unassembled WGS sequence"/>
</dbReference>
<accession>A0A930YC20</accession>
<evidence type="ECO:0000313" key="4">
    <source>
        <dbReference type="EMBL" id="MBF4161049.1"/>
    </source>
</evidence>
<keyword evidence="1 2" id="KW-0238">DNA-binding</keyword>
<evidence type="ECO:0000259" key="3">
    <source>
        <dbReference type="PROSITE" id="PS50977"/>
    </source>
</evidence>
<comment type="caution">
    <text evidence="4">The sequence shown here is derived from an EMBL/GenBank/DDBJ whole genome shotgun (WGS) entry which is preliminary data.</text>
</comment>
<evidence type="ECO:0000256" key="1">
    <source>
        <dbReference type="ARBA" id="ARBA00023125"/>
    </source>
</evidence>
<dbReference type="GO" id="GO:0003700">
    <property type="term" value="F:DNA-binding transcription factor activity"/>
    <property type="evidence" value="ECO:0007669"/>
    <property type="project" value="TreeGrafter"/>
</dbReference>
<dbReference type="PANTHER" id="PTHR30055:SF187">
    <property type="entry name" value="TRANSCRIPTIONAL REGULATORY PROTEIN"/>
    <property type="match status" value="1"/>
</dbReference>
<protein>
    <submittedName>
        <fullName evidence="4">Helix-turn-helix transcriptional regulator</fullName>
    </submittedName>
</protein>
<gene>
    <name evidence="4" type="ORF">ISG29_05055</name>
</gene>
<feature type="DNA-binding region" description="H-T-H motif" evidence="2">
    <location>
        <begin position="26"/>
        <end position="45"/>
    </location>
</feature>
<name>A0A930YC20_9ACTN</name>
<dbReference type="GO" id="GO:0000976">
    <property type="term" value="F:transcription cis-regulatory region binding"/>
    <property type="evidence" value="ECO:0007669"/>
    <property type="project" value="TreeGrafter"/>
</dbReference>
<dbReference type="InterPro" id="IPR023772">
    <property type="entry name" value="DNA-bd_HTH_TetR-type_CS"/>
</dbReference>
<dbReference type="InterPro" id="IPR036271">
    <property type="entry name" value="Tet_transcr_reg_TetR-rel_C_sf"/>
</dbReference>
<keyword evidence="5" id="KW-1185">Reference proteome</keyword>
<dbReference type="PANTHER" id="PTHR30055">
    <property type="entry name" value="HTH-TYPE TRANSCRIPTIONAL REGULATOR RUTR"/>
    <property type="match status" value="1"/>
</dbReference>
<reference evidence="4" key="1">
    <citation type="submission" date="2020-11" db="EMBL/GenBank/DDBJ databases">
        <title>Nocardioides sp. CBS4Y-1, whole genome shotgun sequence.</title>
        <authorList>
            <person name="Tuo L."/>
        </authorList>
    </citation>
    <scope>NUCLEOTIDE SEQUENCE</scope>
    <source>
        <strain evidence="4">CBS4Y-1</strain>
    </source>
</reference>
<dbReference type="SUPFAM" id="SSF48498">
    <property type="entry name" value="Tetracyclin repressor-like, C-terminal domain"/>
    <property type="match status" value="1"/>
</dbReference>
<dbReference type="EMBL" id="JADIVZ010000002">
    <property type="protein sequence ID" value="MBF4161049.1"/>
    <property type="molecule type" value="Genomic_DNA"/>
</dbReference>
<dbReference type="Gene3D" id="1.10.357.10">
    <property type="entry name" value="Tetracycline Repressor, domain 2"/>
    <property type="match status" value="1"/>
</dbReference>
<feature type="domain" description="HTH tetR-type" evidence="3">
    <location>
        <begin position="3"/>
        <end position="63"/>
    </location>
</feature>
<dbReference type="InterPro" id="IPR009057">
    <property type="entry name" value="Homeodomain-like_sf"/>
</dbReference>
<sequence length="202" mass="21664">MARDAQSCVHRAAERLFAEVGFESASIAALSERSGVSNGSIYHHFGSKEGVLDALLFRAASDLQEHLLAALDDHLDDARAAVAKTVAAQLSWSERNRSACMLLTEYGGRLRAGRRAGDLRGLNDHYLARTSVWLAAAAERDQLPALTPQVAHAIVFAPAREVVRVWLSRPDSPTPTSLTAPLAAAAWAGLLAAAPTMTEENR</sequence>
<dbReference type="InterPro" id="IPR001647">
    <property type="entry name" value="HTH_TetR"/>
</dbReference>